<comment type="caution">
    <text evidence="2">The sequence shown here is derived from an EMBL/GenBank/DDBJ whole genome shotgun (WGS) entry which is preliminary data.</text>
</comment>
<accession>A0ABN2G397</accession>
<proteinExistence type="predicted"/>
<gene>
    <name evidence="2" type="ORF">GCM10009830_07210</name>
</gene>
<keyword evidence="3" id="KW-1185">Reference proteome</keyword>
<reference evidence="2 3" key="1">
    <citation type="journal article" date="2019" name="Int. J. Syst. Evol. Microbiol.">
        <title>The Global Catalogue of Microorganisms (GCM) 10K type strain sequencing project: providing services to taxonomists for standard genome sequencing and annotation.</title>
        <authorList>
            <consortium name="The Broad Institute Genomics Platform"/>
            <consortium name="The Broad Institute Genome Sequencing Center for Infectious Disease"/>
            <person name="Wu L."/>
            <person name="Ma J."/>
        </authorList>
    </citation>
    <scope>NUCLEOTIDE SEQUENCE [LARGE SCALE GENOMIC DNA]</scope>
    <source>
        <strain evidence="2 3">JCM 16001</strain>
    </source>
</reference>
<organism evidence="2 3">
    <name type="scientific">Glycomyces endophyticus</name>
    <dbReference type="NCBI Taxonomy" id="480996"/>
    <lineage>
        <taxon>Bacteria</taxon>
        <taxon>Bacillati</taxon>
        <taxon>Actinomycetota</taxon>
        <taxon>Actinomycetes</taxon>
        <taxon>Glycomycetales</taxon>
        <taxon>Glycomycetaceae</taxon>
        <taxon>Glycomyces</taxon>
    </lineage>
</organism>
<feature type="transmembrane region" description="Helical" evidence="1">
    <location>
        <begin position="38"/>
        <end position="56"/>
    </location>
</feature>
<evidence type="ECO:0000256" key="1">
    <source>
        <dbReference type="SAM" id="Phobius"/>
    </source>
</evidence>
<feature type="transmembrane region" description="Helical" evidence="1">
    <location>
        <begin position="6"/>
        <end position="26"/>
    </location>
</feature>
<evidence type="ECO:0008006" key="4">
    <source>
        <dbReference type="Google" id="ProtNLM"/>
    </source>
</evidence>
<protein>
    <recommendedName>
        <fullName evidence="4">Zn-dependent protease with chaperone function</fullName>
    </recommendedName>
</protein>
<name>A0ABN2G397_9ACTN</name>
<dbReference type="EMBL" id="BAAAQF010000004">
    <property type="protein sequence ID" value="GAA1664226.1"/>
    <property type="molecule type" value="Genomic_DNA"/>
</dbReference>
<keyword evidence="1" id="KW-1133">Transmembrane helix</keyword>
<evidence type="ECO:0000313" key="2">
    <source>
        <dbReference type="EMBL" id="GAA1664226.1"/>
    </source>
</evidence>
<evidence type="ECO:0000313" key="3">
    <source>
        <dbReference type="Proteomes" id="UP001499851"/>
    </source>
</evidence>
<sequence length="470" mass="50917">MLCLALQWGFVPWAILSAALLGLLFAPVIRDSGLPVPVALLGGTAVTVALLMPLVAARRDLYEPLKGEPVSREQAPELWALIEETATAVGGRVPDTLLVDHLPSLSSQREGRRGSAHYTLLIGLQIFTPRTTGQFRALLASHLAGRATSLSLPHEIRVSVWHSYLNIVFTKYYLNPLNLLLWPYSALCFAASSRISAARVLVGDQAAARFAGGANTWSTITEISVLDRLGREFDETHLHPATHVGLLPLDVVDAFSRFLDAVPERRAALRAQPLSNRTGWRDPWPSLARRVAAVLDAPGGLWPGDETPALGLFADPQAIAATVDAMWTAPRTVRGSWEQAAARLEHRHHCDRAARSYQVIGNLLGTSRASLEGLLIEIDGGRRDALFLELDRRGFPAGGLASMVALAAMRSQEMRFEVRWGEGTGLATGDGRPFDPKEIIAPLFAAVPDPDAVRKALAERGVDLHRAAAD</sequence>
<dbReference type="Proteomes" id="UP001499851">
    <property type="component" value="Unassembled WGS sequence"/>
</dbReference>
<keyword evidence="1" id="KW-0812">Transmembrane</keyword>
<keyword evidence="1" id="KW-0472">Membrane</keyword>